<evidence type="ECO:0000259" key="2">
    <source>
        <dbReference type="PROSITE" id="PS51284"/>
    </source>
</evidence>
<proteinExistence type="predicted"/>
<dbReference type="InterPro" id="IPR004939">
    <property type="entry name" value="APC_su10/DOC_dom"/>
</dbReference>
<dbReference type="AlphaFoldDB" id="A0A1X7SWQ1"/>
<accession>A0A1X7SWQ1</accession>
<feature type="region of interest" description="Disordered" evidence="1">
    <location>
        <begin position="1"/>
        <end position="24"/>
    </location>
</feature>
<protein>
    <recommendedName>
        <fullName evidence="2">DOC domain-containing protein</fullName>
    </recommendedName>
</protein>
<evidence type="ECO:0000256" key="1">
    <source>
        <dbReference type="SAM" id="MobiDB-lite"/>
    </source>
</evidence>
<dbReference type="OrthoDB" id="6050183at2759"/>
<reference evidence="3" key="1">
    <citation type="submission" date="2017-05" db="UniProtKB">
        <authorList>
            <consortium name="EnsemblMetazoa"/>
        </authorList>
    </citation>
    <scope>IDENTIFICATION</scope>
</reference>
<dbReference type="InParanoid" id="A0A1X7SWQ1"/>
<sequence>MSNSLADRSTETFWESRDEPRGKPRTITLAYERKIKPFGACIHIDNTKDSGTKTREVRRTEKINETEGKSEGIRFT</sequence>
<name>A0A1X7SWQ1_AMPQE</name>
<dbReference type="EnsemblMetazoa" id="Aqu2.1.06510_001">
    <property type="protein sequence ID" value="Aqu2.1.06510_001"/>
    <property type="gene ID" value="Aqu2.1.06510"/>
</dbReference>
<evidence type="ECO:0000313" key="3">
    <source>
        <dbReference type="EnsemblMetazoa" id="Aqu2.1.06510_001"/>
    </source>
</evidence>
<organism evidence="3">
    <name type="scientific">Amphimedon queenslandica</name>
    <name type="common">Sponge</name>
    <dbReference type="NCBI Taxonomy" id="400682"/>
    <lineage>
        <taxon>Eukaryota</taxon>
        <taxon>Metazoa</taxon>
        <taxon>Porifera</taxon>
        <taxon>Demospongiae</taxon>
        <taxon>Heteroscleromorpha</taxon>
        <taxon>Haplosclerida</taxon>
        <taxon>Niphatidae</taxon>
        <taxon>Amphimedon</taxon>
    </lineage>
</organism>
<feature type="compositionally biased region" description="Basic and acidic residues" evidence="1">
    <location>
        <begin position="8"/>
        <end position="22"/>
    </location>
</feature>
<dbReference type="PROSITE" id="PS51284">
    <property type="entry name" value="DOC"/>
    <property type="match status" value="1"/>
</dbReference>
<feature type="domain" description="DOC" evidence="2">
    <location>
        <begin position="1"/>
        <end position="76"/>
    </location>
</feature>